<comment type="subcellular location">
    <subcellularLocation>
        <location evidence="1">Cell outer membrane</location>
    </subcellularLocation>
</comment>
<dbReference type="SUPFAM" id="SSF56935">
    <property type="entry name" value="Porins"/>
    <property type="match status" value="1"/>
</dbReference>
<dbReference type="InterPro" id="IPR036942">
    <property type="entry name" value="Beta-barrel_TonB_sf"/>
</dbReference>
<dbReference type="Proteomes" id="UP000706039">
    <property type="component" value="Unassembled WGS sequence"/>
</dbReference>
<reference evidence="5 6" key="1">
    <citation type="submission" date="2021-08" db="EMBL/GenBank/DDBJ databases">
        <authorList>
            <person name="Tuo L."/>
        </authorList>
    </citation>
    <scope>NUCLEOTIDE SEQUENCE [LARGE SCALE GENOMIC DNA]</scope>
    <source>
        <strain evidence="5 6">JCM 31229</strain>
    </source>
</reference>
<protein>
    <submittedName>
        <fullName evidence="5">TonB-dependent receptor</fullName>
    </submittedName>
</protein>
<dbReference type="Pfam" id="PF00593">
    <property type="entry name" value="TonB_dep_Rec_b-barrel"/>
    <property type="match status" value="1"/>
</dbReference>
<dbReference type="PANTHER" id="PTHR47234">
    <property type="match status" value="1"/>
</dbReference>
<feature type="domain" description="TonB-dependent receptor-like beta-barrel" evidence="4">
    <location>
        <begin position="57"/>
        <end position="536"/>
    </location>
</feature>
<keyword evidence="6" id="KW-1185">Reference proteome</keyword>
<dbReference type="InterPro" id="IPR000531">
    <property type="entry name" value="Beta-barrel_TonB"/>
</dbReference>
<keyword evidence="2" id="KW-0472">Membrane</keyword>
<gene>
    <name evidence="5" type="ORF">K7G82_28010</name>
</gene>
<organism evidence="5 6">
    <name type="scientific">Sphingomonas colocasiae</name>
    <dbReference type="NCBI Taxonomy" id="1848973"/>
    <lineage>
        <taxon>Bacteria</taxon>
        <taxon>Pseudomonadati</taxon>
        <taxon>Pseudomonadota</taxon>
        <taxon>Alphaproteobacteria</taxon>
        <taxon>Sphingomonadales</taxon>
        <taxon>Sphingomonadaceae</taxon>
        <taxon>Sphingomonas</taxon>
    </lineage>
</organism>
<keyword evidence="5" id="KW-0675">Receptor</keyword>
<evidence type="ECO:0000256" key="2">
    <source>
        <dbReference type="ARBA" id="ARBA00023136"/>
    </source>
</evidence>
<dbReference type="PANTHER" id="PTHR47234:SF2">
    <property type="entry name" value="TONB-DEPENDENT RECEPTOR"/>
    <property type="match status" value="1"/>
</dbReference>
<evidence type="ECO:0000313" key="5">
    <source>
        <dbReference type="EMBL" id="MBY8826179.1"/>
    </source>
</evidence>
<evidence type="ECO:0000256" key="1">
    <source>
        <dbReference type="ARBA" id="ARBA00004442"/>
    </source>
</evidence>
<evidence type="ECO:0000259" key="4">
    <source>
        <dbReference type="Pfam" id="PF00593"/>
    </source>
</evidence>
<keyword evidence="3" id="KW-0998">Cell outer membrane</keyword>
<dbReference type="Gene3D" id="2.40.170.20">
    <property type="entry name" value="TonB-dependent receptor, beta-barrel domain"/>
    <property type="match status" value="1"/>
</dbReference>
<evidence type="ECO:0000313" key="6">
    <source>
        <dbReference type="Proteomes" id="UP000706039"/>
    </source>
</evidence>
<sequence>MWRVLSRLSHQAFRATATGGGIVIQRDNAFLSPAIRAAMGATTSFRLGRFLDDIGPFKTFALDYQRDQVDGAIGIDGRIGASWRYSAYYNHGEYRTRSKTFNQTITANFNNAVDAITSPTTGLPICRVALTDPNTACRPLNLLGQNNASDDAIAYAFGAALSINRILLDSAGASLRGDLFSTWAGPVSLATGVEARWESIVTDYIDPLSQARAFGFDNRTRLNGGFNVKEGFVELAVPLLNAEGVATIDVNGAARYSDYSNSGGIWSWKVGGTVRLFDDIRLRAVYSRDIRSPNISELYSDMVLGVGSVADPFNGNNAVTYRRYTGGNPDLQPEIGHTLTLGGSWTPAAVPGLSLSVDAYRIDIDGVIGTITLADALAQCFAGSAVACSTIQRQPDGTILAFGNFQNLAFYKTRGVDFEIGYRLPVTTADLDGAIRFRLLGTYVDKFIVNNGVTTLDRVGDIGNAAFAVPWRFTATVGWEGGDFSADARVRYVGRGYQDRTLPIINNRIAPRAYLDLSAQYRIGDAFSIYANINNVFDRDPPLSSVSPIFHDSIGRYFSGGVRLNF</sequence>
<accession>A0ABS7PXV2</accession>
<proteinExistence type="predicted"/>
<name>A0ABS7PXV2_9SPHN</name>
<evidence type="ECO:0000256" key="3">
    <source>
        <dbReference type="ARBA" id="ARBA00023237"/>
    </source>
</evidence>
<comment type="caution">
    <text evidence="5">The sequence shown here is derived from an EMBL/GenBank/DDBJ whole genome shotgun (WGS) entry which is preliminary data.</text>
</comment>
<dbReference type="EMBL" id="JAINVV010000015">
    <property type="protein sequence ID" value="MBY8826179.1"/>
    <property type="molecule type" value="Genomic_DNA"/>
</dbReference>